<gene>
    <name evidence="4" type="ORF">GSLYS_00019623001</name>
</gene>
<sequence length="344" mass="39218">MLPYENMNIKTYADSFWGGDLSSTLGYDALVKRNNASKKMCQDLEDYLKKRSKIESDYSKALIQLYKSFKEREIVGVLEAALNQLRLELEVLANHHNKAAMSFQQHSDRVKKFKDEQMSSRKAREDCLLRVQNSKITQLNKTQQLEKVYVRKCVERDAAQTSLKEMNVAQSQPKDFDKARNKASKAAEEAERADNAYKSAVMVLEDCRSVWKNEMISACQVIQHLDEERLKFLRKGIWDSLNVDSQLALDMDASSESVREIVEKCDIVSDIQAFIMSFGTGAAHPEPYLYKHYTKITGNNDNDSTGSDSSNPYNSVGDDYESVEVTAKKSYFNLLKKKNNSTSS</sequence>
<dbReference type="GO" id="GO:0005884">
    <property type="term" value="C:actin filament"/>
    <property type="evidence" value="ECO:0007669"/>
    <property type="project" value="TreeGrafter"/>
</dbReference>
<keyword evidence="1" id="KW-0175">Coiled coil</keyword>
<feature type="compositionally biased region" description="Basic and acidic residues" evidence="2">
    <location>
        <begin position="174"/>
        <end position="191"/>
    </location>
</feature>
<dbReference type="SMART" id="SM00055">
    <property type="entry name" value="FCH"/>
    <property type="match status" value="1"/>
</dbReference>
<dbReference type="PANTHER" id="PTHR23065">
    <property type="entry name" value="PROLINE-SERINE-THREONINE PHOSPHATASE INTERACTING PROTEIN 1"/>
    <property type="match status" value="1"/>
</dbReference>
<dbReference type="PANTHER" id="PTHR23065:SF61">
    <property type="entry name" value="PROLINE-SERINE-THREONINE PHOSPHATASE-INTERACTING PROTEIN 2-LIKE"/>
    <property type="match status" value="1"/>
</dbReference>
<reference evidence="4 5" key="1">
    <citation type="submission" date="2024-04" db="EMBL/GenBank/DDBJ databases">
        <authorList>
            <consortium name="Genoscope - CEA"/>
            <person name="William W."/>
        </authorList>
    </citation>
    <scope>NUCLEOTIDE SEQUENCE [LARGE SCALE GENOMIC DNA]</scope>
</reference>
<dbReference type="GO" id="GO:0030041">
    <property type="term" value="P:actin filament polymerization"/>
    <property type="evidence" value="ECO:0007669"/>
    <property type="project" value="TreeGrafter"/>
</dbReference>
<dbReference type="Proteomes" id="UP001497497">
    <property type="component" value="Unassembled WGS sequence"/>
</dbReference>
<dbReference type="PROSITE" id="PS51741">
    <property type="entry name" value="F_BAR"/>
    <property type="match status" value="1"/>
</dbReference>
<comment type="caution">
    <text evidence="4">The sequence shown here is derived from an EMBL/GenBank/DDBJ whole genome shotgun (WGS) entry which is preliminary data.</text>
</comment>
<keyword evidence="5" id="KW-1185">Reference proteome</keyword>
<accession>A0AAV2IJ26</accession>
<evidence type="ECO:0000313" key="4">
    <source>
        <dbReference type="EMBL" id="CAL1546246.1"/>
    </source>
</evidence>
<dbReference type="InterPro" id="IPR027267">
    <property type="entry name" value="AH/BAR_dom_sf"/>
</dbReference>
<evidence type="ECO:0000256" key="2">
    <source>
        <dbReference type="SAM" id="MobiDB-lite"/>
    </source>
</evidence>
<dbReference type="GO" id="GO:0051015">
    <property type="term" value="F:actin filament binding"/>
    <property type="evidence" value="ECO:0007669"/>
    <property type="project" value="TreeGrafter"/>
</dbReference>
<feature type="domain" description="F-BAR" evidence="3">
    <location>
        <begin position="14"/>
        <end position="270"/>
    </location>
</feature>
<dbReference type="Gene3D" id="1.20.1270.60">
    <property type="entry name" value="Arfaptin homology (AH) domain/BAR domain"/>
    <property type="match status" value="1"/>
</dbReference>
<dbReference type="AlphaFoldDB" id="A0AAV2IJ26"/>
<feature type="compositionally biased region" description="Polar residues" evidence="2">
    <location>
        <begin position="164"/>
        <end position="173"/>
    </location>
</feature>
<dbReference type="Pfam" id="PF00611">
    <property type="entry name" value="FCH"/>
    <property type="match status" value="1"/>
</dbReference>
<evidence type="ECO:0000259" key="3">
    <source>
        <dbReference type="PROSITE" id="PS51741"/>
    </source>
</evidence>
<evidence type="ECO:0000256" key="1">
    <source>
        <dbReference type="PROSITE-ProRule" id="PRU01077"/>
    </source>
</evidence>
<dbReference type="GO" id="GO:0005737">
    <property type="term" value="C:cytoplasm"/>
    <property type="evidence" value="ECO:0007669"/>
    <property type="project" value="TreeGrafter"/>
</dbReference>
<feature type="region of interest" description="Disordered" evidence="2">
    <location>
        <begin position="164"/>
        <end position="191"/>
    </location>
</feature>
<dbReference type="InterPro" id="IPR001060">
    <property type="entry name" value="FCH_dom"/>
</dbReference>
<proteinExistence type="predicted"/>
<evidence type="ECO:0000313" key="5">
    <source>
        <dbReference type="Proteomes" id="UP001497497"/>
    </source>
</evidence>
<dbReference type="GO" id="GO:0005886">
    <property type="term" value="C:plasma membrane"/>
    <property type="evidence" value="ECO:0007669"/>
    <property type="project" value="TreeGrafter"/>
</dbReference>
<organism evidence="4 5">
    <name type="scientific">Lymnaea stagnalis</name>
    <name type="common">Great pond snail</name>
    <name type="synonym">Helix stagnalis</name>
    <dbReference type="NCBI Taxonomy" id="6523"/>
    <lineage>
        <taxon>Eukaryota</taxon>
        <taxon>Metazoa</taxon>
        <taxon>Spiralia</taxon>
        <taxon>Lophotrochozoa</taxon>
        <taxon>Mollusca</taxon>
        <taxon>Gastropoda</taxon>
        <taxon>Heterobranchia</taxon>
        <taxon>Euthyneura</taxon>
        <taxon>Panpulmonata</taxon>
        <taxon>Hygrophila</taxon>
        <taxon>Lymnaeoidea</taxon>
        <taxon>Lymnaeidae</taxon>
        <taxon>Lymnaea</taxon>
    </lineage>
</organism>
<dbReference type="InterPro" id="IPR031160">
    <property type="entry name" value="F_BAR_dom"/>
</dbReference>
<dbReference type="SUPFAM" id="SSF103657">
    <property type="entry name" value="BAR/IMD domain-like"/>
    <property type="match status" value="1"/>
</dbReference>
<dbReference type="EMBL" id="CAXITT010000788">
    <property type="protein sequence ID" value="CAL1546246.1"/>
    <property type="molecule type" value="Genomic_DNA"/>
</dbReference>
<name>A0AAV2IJ26_LYMST</name>
<protein>
    <recommendedName>
        <fullName evidence="3">F-BAR domain-containing protein</fullName>
    </recommendedName>
</protein>